<dbReference type="AlphaFoldDB" id="X0H1Z5"/>
<evidence type="ECO:0000313" key="1">
    <source>
        <dbReference type="EMBL" id="EXL66100.1"/>
    </source>
</evidence>
<gene>
    <name evidence="1" type="ORF">FOPG_17706</name>
</gene>
<dbReference type="Proteomes" id="UP000030676">
    <property type="component" value="Unassembled WGS sequence"/>
</dbReference>
<proteinExistence type="predicted"/>
<accession>X0H1Z5</accession>
<protein>
    <submittedName>
        <fullName evidence="1">Uncharacterized protein</fullName>
    </submittedName>
</protein>
<reference evidence="1" key="2">
    <citation type="submission" date="2014-03" db="EMBL/GenBank/DDBJ databases">
        <title>The Genome Annotation of Fusarium oxysporum PHW808.</title>
        <authorList>
            <consortium name="The Broad Institute Genomics Platform"/>
            <person name="Ma L.-J."/>
            <person name="Corby-Kistler H."/>
            <person name="Broz K."/>
            <person name="Gale L.R."/>
            <person name="Jonkers W."/>
            <person name="O'Donnell K."/>
            <person name="Ploetz R."/>
            <person name="Steinberg C."/>
            <person name="Schwartz D.C."/>
            <person name="VanEtten H."/>
            <person name="Zhou S."/>
            <person name="Young S.K."/>
            <person name="Zeng Q."/>
            <person name="Gargeya S."/>
            <person name="Fitzgerald M."/>
            <person name="Abouelleil A."/>
            <person name="Alvarado L."/>
            <person name="Chapman S.B."/>
            <person name="Gainer-Dewar J."/>
            <person name="Goldberg J."/>
            <person name="Griggs A."/>
            <person name="Gujja S."/>
            <person name="Hansen M."/>
            <person name="Howarth C."/>
            <person name="Imamovic A."/>
            <person name="Ireland A."/>
            <person name="Larimer J."/>
            <person name="McCowan C."/>
            <person name="Murphy C."/>
            <person name="Pearson M."/>
            <person name="Poon T.W."/>
            <person name="Priest M."/>
            <person name="Roberts A."/>
            <person name="Saif S."/>
            <person name="Shea T."/>
            <person name="Sykes S."/>
            <person name="Wortman J."/>
            <person name="Nusbaum C."/>
            <person name="Birren B."/>
        </authorList>
    </citation>
    <scope>NUCLEOTIDE SEQUENCE</scope>
    <source>
        <strain evidence="1">54008</strain>
    </source>
</reference>
<dbReference type="EMBL" id="KK033499">
    <property type="protein sequence ID" value="EXL66100.1"/>
    <property type="molecule type" value="Genomic_DNA"/>
</dbReference>
<dbReference type="HOGENOM" id="CLU_3406424_0_0_1"/>
<sequence>MANADPDNFLVLHVLSDSRQWFALHLLCRG</sequence>
<name>X0H1Z5_FUSOX</name>
<reference evidence="1" key="1">
    <citation type="submission" date="2011-11" db="EMBL/GenBank/DDBJ databases">
        <title>The Genome Sequence of Fusarium oxysporum PHW808.</title>
        <authorList>
            <consortium name="The Broad Institute Genome Sequencing Platform"/>
            <person name="Ma L.-J."/>
            <person name="Gale L.R."/>
            <person name="Schwartz D.C."/>
            <person name="Zhou S."/>
            <person name="Corby-Kistler H."/>
            <person name="Young S.K."/>
            <person name="Zeng Q."/>
            <person name="Gargeya S."/>
            <person name="Fitzgerald M."/>
            <person name="Haas B."/>
            <person name="Abouelleil A."/>
            <person name="Alvarado L."/>
            <person name="Arachchi H.M."/>
            <person name="Berlin A."/>
            <person name="Brown A."/>
            <person name="Chapman S.B."/>
            <person name="Chen Z."/>
            <person name="Dunbar C."/>
            <person name="Freedman E."/>
            <person name="Gearin G."/>
            <person name="Goldberg J."/>
            <person name="Griggs A."/>
            <person name="Gujja S."/>
            <person name="Heiman D."/>
            <person name="Howarth C."/>
            <person name="Larson L."/>
            <person name="Lui A."/>
            <person name="MacDonald P.J.P."/>
            <person name="Montmayeur A."/>
            <person name="Murphy C."/>
            <person name="Neiman D."/>
            <person name="Pearson M."/>
            <person name="Priest M."/>
            <person name="Roberts A."/>
            <person name="Saif S."/>
            <person name="Shea T."/>
            <person name="Shenoy N."/>
            <person name="Sisk P."/>
            <person name="Stolte C."/>
            <person name="Sykes S."/>
            <person name="Wortman J."/>
            <person name="Nusbaum C."/>
            <person name="Birren B."/>
        </authorList>
    </citation>
    <scope>NUCLEOTIDE SEQUENCE [LARGE SCALE GENOMIC DNA]</scope>
    <source>
        <strain evidence="1">54008</strain>
    </source>
</reference>
<organism evidence="1">
    <name type="scientific">Fusarium oxysporum f. sp. conglutinans race 2 54008</name>
    <dbReference type="NCBI Taxonomy" id="1089457"/>
    <lineage>
        <taxon>Eukaryota</taxon>
        <taxon>Fungi</taxon>
        <taxon>Dikarya</taxon>
        <taxon>Ascomycota</taxon>
        <taxon>Pezizomycotina</taxon>
        <taxon>Sordariomycetes</taxon>
        <taxon>Hypocreomycetidae</taxon>
        <taxon>Hypocreales</taxon>
        <taxon>Nectriaceae</taxon>
        <taxon>Fusarium</taxon>
        <taxon>Fusarium oxysporum species complex</taxon>
    </lineage>
</organism>